<proteinExistence type="predicted"/>
<dbReference type="EnsemblPlants" id="EMT28222">
    <property type="protein sequence ID" value="EMT28222"/>
    <property type="gene ID" value="F775_18267"/>
</dbReference>
<organism evidence="2">
    <name type="scientific">Aegilops tauschii</name>
    <name type="common">Tausch's goatgrass</name>
    <name type="synonym">Aegilops squarrosa</name>
    <dbReference type="NCBI Taxonomy" id="37682"/>
    <lineage>
        <taxon>Eukaryota</taxon>
        <taxon>Viridiplantae</taxon>
        <taxon>Streptophyta</taxon>
        <taxon>Embryophyta</taxon>
        <taxon>Tracheophyta</taxon>
        <taxon>Spermatophyta</taxon>
        <taxon>Magnoliopsida</taxon>
        <taxon>Liliopsida</taxon>
        <taxon>Poales</taxon>
        <taxon>Poaceae</taxon>
        <taxon>BOP clade</taxon>
        <taxon>Pooideae</taxon>
        <taxon>Triticodae</taxon>
        <taxon>Triticeae</taxon>
        <taxon>Triticinae</taxon>
        <taxon>Aegilops</taxon>
    </lineage>
</organism>
<evidence type="ECO:0000259" key="1">
    <source>
        <dbReference type="Pfam" id="PF03478"/>
    </source>
</evidence>
<evidence type="ECO:0000313" key="2">
    <source>
        <dbReference type="EnsemblPlants" id="EMT28222"/>
    </source>
</evidence>
<dbReference type="PANTHER" id="PTHR33110">
    <property type="entry name" value="F-BOX/KELCH-REPEAT PROTEIN-RELATED"/>
    <property type="match status" value="1"/>
</dbReference>
<accession>M8CLF6</accession>
<dbReference type="Pfam" id="PF03478">
    <property type="entry name" value="Beta-prop_KIB1-4"/>
    <property type="match status" value="1"/>
</dbReference>
<dbReference type="PANTHER" id="PTHR33110:SF104">
    <property type="entry name" value="MRNA CAP-BINDING PROTEIN"/>
    <property type="match status" value="1"/>
</dbReference>
<name>M8CLF6_AEGTA</name>
<protein>
    <recommendedName>
        <fullName evidence="1">KIB1-4 beta-propeller domain-containing protein</fullName>
    </recommendedName>
</protein>
<feature type="domain" description="KIB1-4 beta-propeller" evidence="1">
    <location>
        <begin position="93"/>
        <end position="230"/>
    </location>
</feature>
<dbReference type="AlphaFoldDB" id="M8CLF6"/>
<dbReference type="InterPro" id="IPR005174">
    <property type="entry name" value="KIB1-4_b-propeller"/>
</dbReference>
<sequence length="273" mass="30056">MARDAAPPAIPWLVFSPSYGDESSTRLAYRLEDGAVMRIPLPSEALNGKRVVGADDGGWVAACGDMQLIVMNLFSGVEVTLPANDTRTICLDIGRLYGLTRIKELIKFEIGVNKHGGLVVTWEHKQPIRIGRGIAPCLNYIVDLHGKLAMLERTWSSNGIRRGPLWKVFKLVDDSTSKDALKWEEIMSLGDHALFFGEMWSKMVYVSATGRSGVQANYVYADDMALTYLCGHDDHVFLTLDESTGDVMPEIKSAGSIIVPHASTGTWILPPDF</sequence>
<reference evidence="2" key="1">
    <citation type="submission" date="2015-06" db="UniProtKB">
        <authorList>
            <consortium name="EnsemblPlants"/>
        </authorList>
    </citation>
    <scope>IDENTIFICATION</scope>
</reference>